<dbReference type="SUPFAM" id="SSF50249">
    <property type="entry name" value="Nucleic acid-binding proteins"/>
    <property type="match status" value="1"/>
</dbReference>
<dbReference type="InterPro" id="IPR002878">
    <property type="entry name" value="ChsH2_C"/>
</dbReference>
<feature type="domain" description="ChsH2 rubredoxin-like zinc ribbon" evidence="2">
    <location>
        <begin position="16"/>
        <end position="51"/>
    </location>
</feature>
<dbReference type="Proteomes" id="UP000664914">
    <property type="component" value="Chromosome"/>
</dbReference>
<protein>
    <submittedName>
        <fullName evidence="3">OB-fold domain-containing protein</fullName>
    </submittedName>
</protein>
<dbReference type="InterPro" id="IPR022002">
    <property type="entry name" value="ChsH2_Znr"/>
</dbReference>
<feature type="domain" description="ChsH2 C-terminal OB-fold" evidence="1">
    <location>
        <begin position="55"/>
        <end position="114"/>
    </location>
</feature>
<reference evidence="3" key="1">
    <citation type="submission" date="2020-07" db="EMBL/GenBank/DDBJ databases">
        <authorList>
            <person name="Camacho E."/>
        </authorList>
    </citation>
    <scope>NUCLEOTIDE SEQUENCE</scope>
    <source>
        <strain evidence="3">MPO218</strain>
    </source>
</reference>
<dbReference type="InterPro" id="IPR012340">
    <property type="entry name" value="NA-bd_OB-fold"/>
</dbReference>
<evidence type="ECO:0000259" key="2">
    <source>
        <dbReference type="Pfam" id="PF12172"/>
    </source>
</evidence>
<accession>A0A975HCI3</accession>
<organism evidence="3 4">
    <name type="scientific">Rhizorhabdus wittichii</name>
    <dbReference type="NCBI Taxonomy" id="160791"/>
    <lineage>
        <taxon>Bacteria</taxon>
        <taxon>Pseudomonadati</taxon>
        <taxon>Pseudomonadota</taxon>
        <taxon>Alphaproteobacteria</taxon>
        <taxon>Sphingomonadales</taxon>
        <taxon>Sphingomonadaceae</taxon>
        <taxon>Rhizorhabdus</taxon>
    </lineage>
</organism>
<dbReference type="PANTHER" id="PTHR34075">
    <property type="entry name" value="BLR3430 PROTEIN"/>
    <property type="match status" value="1"/>
</dbReference>
<dbReference type="Pfam" id="PF12172">
    <property type="entry name" value="zf-ChsH2"/>
    <property type="match status" value="1"/>
</dbReference>
<evidence type="ECO:0000313" key="3">
    <source>
        <dbReference type="EMBL" id="QTH20293.1"/>
    </source>
</evidence>
<dbReference type="PANTHER" id="PTHR34075:SF5">
    <property type="entry name" value="BLR3430 PROTEIN"/>
    <property type="match status" value="1"/>
</dbReference>
<evidence type="ECO:0000259" key="1">
    <source>
        <dbReference type="Pfam" id="PF01796"/>
    </source>
</evidence>
<dbReference type="AlphaFoldDB" id="A0A975HCI3"/>
<dbReference type="EMBL" id="CP059319">
    <property type="protein sequence ID" value="QTH20293.1"/>
    <property type="molecule type" value="Genomic_DNA"/>
</dbReference>
<proteinExistence type="predicted"/>
<dbReference type="RefSeq" id="WP_208632083.1">
    <property type="nucleotide sequence ID" value="NZ_CP059319.1"/>
</dbReference>
<evidence type="ECO:0000313" key="4">
    <source>
        <dbReference type="Proteomes" id="UP000664914"/>
    </source>
</evidence>
<gene>
    <name evidence="3" type="ORF">HRJ34_18350</name>
</gene>
<dbReference type="InterPro" id="IPR052513">
    <property type="entry name" value="Thioester_dehydratase-like"/>
</dbReference>
<name>A0A975HCI3_9SPHN</name>
<reference evidence="3" key="2">
    <citation type="submission" date="2021-04" db="EMBL/GenBank/DDBJ databases">
        <title>Isolation and genomic analysis of the ibuprofen-degrading bacterium Sphingomonas strain MPO218.</title>
        <authorList>
            <person name="Aulestia M."/>
            <person name="Flores A."/>
            <person name="Mangas E.L."/>
            <person name="Perez-Pulido A.J."/>
            <person name="Santero E."/>
            <person name="Camacho E.M."/>
        </authorList>
    </citation>
    <scope>NUCLEOTIDE SEQUENCE</scope>
    <source>
        <strain evidence="3">MPO218</strain>
    </source>
</reference>
<dbReference type="Pfam" id="PF01796">
    <property type="entry name" value="OB_ChsH2_C"/>
    <property type="match status" value="1"/>
</dbReference>
<sequence length="136" mass="14955">MTMQADKGASFVDIWWDRVRAGEKVVQKCGQCGTLQLHPRRRCNNCASADLSFEPVSGEATLYSFTEILRNAPSDFMAQLPYALAIVRLAEGPQMLTRIVGVDADSLQCDMPMRWTLAEIGERMVPCFAPVAGASV</sequence>